<dbReference type="RefSeq" id="WP_286278809.1">
    <property type="nucleotide sequence ID" value="NZ_AP027731.1"/>
</dbReference>
<keyword evidence="6" id="KW-1185">Reference proteome</keyword>
<dbReference type="InterPro" id="IPR050166">
    <property type="entry name" value="ABC_transporter_ATP-bind"/>
</dbReference>
<gene>
    <name evidence="5" type="ORF">GCM10025866_14130</name>
</gene>
<dbReference type="Proteomes" id="UP001321498">
    <property type="component" value="Chromosome"/>
</dbReference>
<dbReference type="Gene3D" id="3.40.50.300">
    <property type="entry name" value="P-loop containing nucleotide triphosphate hydrolases"/>
    <property type="match status" value="1"/>
</dbReference>
<proteinExistence type="predicted"/>
<reference evidence="6" key="1">
    <citation type="journal article" date="2019" name="Int. J. Syst. Evol. Microbiol.">
        <title>The Global Catalogue of Microorganisms (GCM) 10K type strain sequencing project: providing services to taxonomists for standard genome sequencing and annotation.</title>
        <authorList>
            <consortium name="The Broad Institute Genomics Platform"/>
            <consortium name="The Broad Institute Genome Sequencing Center for Infectious Disease"/>
            <person name="Wu L."/>
            <person name="Ma J."/>
        </authorList>
    </citation>
    <scope>NUCLEOTIDE SEQUENCE [LARGE SCALE GENOMIC DNA]</scope>
    <source>
        <strain evidence="6">NBRC 108725</strain>
    </source>
</reference>
<keyword evidence="3 5" id="KW-0067">ATP-binding</keyword>
<organism evidence="5 6">
    <name type="scientific">Naasia aerilata</name>
    <dbReference type="NCBI Taxonomy" id="1162966"/>
    <lineage>
        <taxon>Bacteria</taxon>
        <taxon>Bacillati</taxon>
        <taxon>Actinomycetota</taxon>
        <taxon>Actinomycetes</taxon>
        <taxon>Micrococcales</taxon>
        <taxon>Microbacteriaceae</taxon>
        <taxon>Naasia</taxon>
    </lineage>
</organism>
<keyword evidence="2" id="KW-0547">Nucleotide-binding</keyword>
<dbReference type="PROSITE" id="PS00211">
    <property type="entry name" value="ABC_TRANSPORTER_1"/>
    <property type="match status" value="1"/>
</dbReference>
<dbReference type="CDD" id="cd03293">
    <property type="entry name" value="ABC_NrtD_SsuB_transporters"/>
    <property type="match status" value="1"/>
</dbReference>
<dbReference type="InterPro" id="IPR017871">
    <property type="entry name" value="ABC_transporter-like_CS"/>
</dbReference>
<dbReference type="InterPro" id="IPR003593">
    <property type="entry name" value="AAA+_ATPase"/>
</dbReference>
<accession>A0ABM8GBB6</accession>
<dbReference type="PROSITE" id="PS50893">
    <property type="entry name" value="ABC_TRANSPORTER_2"/>
    <property type="match status" value="1"/>
</dbReference>
<evidence type="ECO:0000259" key="4">
    <source>
        <dbReference type="PROSITE" id="PS50893"/>
    </source>
</evidence>
<evidence type="ECO:0000313" key="5">
    <source>
        <dbReference type="EMBL" id="BDZ45504.1"/>
    </source>
</evidence>
<dbReference type="SMART" id="SM00382">
    <property type="entry name" value="AAA"/>
    <property type="match status" value="1"/>
</dbReference>
<dbReference type="GO" id="GO:0005524">
    <property type="term" value="F:ATP binding"/>
    <property type="evidence" value="ECO:0007669"/>
    <property type="project" value="UniProtKB-KW"/>
</dbReference>
<evidence type="ECO:0000313" key="6">
    <source>
        <dbReference type="Proteomes" id="UP001321498"/>
    </source>
</evidence>
<dbReference type="InterPro" id="IPR003439">
    <property type="entry name" value="ABC_transporter-like_ATP-bd"/>
</dbReference>
<evidence type="ECO:0000256" key="1">
    <source>
        <dbReference type="ARBA" id="ARBA00022448"/>
    </source>
</evidence>
<dbReference type="EMBL" id="AP027731">
    <property type="protein sequence ID" value="BDZ45504.1"/>
    <property type="molecule type" value="Genomic_DNA"/>
</dbReference>
<dbReference type="Pfam" id="PF00005">
    <property type="entry name" value="ABC_tran"/>
    <property type="match status" value="1"/>
</dbReference>
<evidence type="ECO:0000256" key="2">
    <source>
        <dbReference type="ARBA" id="ARBA00022741"/>
    </source>
</evidence>
<evidence type="ECO:0000256" key="3">
    <source>
        <dbReference type="ARBA" id="ARBA00022840"/>
    </source>
</evidence>
<feature type="domain" description="ABC transporter" evidence="4">
    <location>
        <begin position="11"/>
        <end position="243"/>
    </location>
</feature>
<dbReference type="PANTHER" id="PTHR42788">
    <property type="entry name" value="TAURINE IMPORT ATP-BINDING PROTEIN-RELATED"/>
    <property type="match status" value="1"/>
</dbReference>
<keyword evidence="1" id="KW-0813">Transport</keyword>
<sequence length="263" mass="28666">MKTNRPTDPILTVENLSKSYSGSTDPGALVLSSVNLSIAKSEFVSIIGPSGCGKTTLMKICAGLLSKSGGTVSFAGKAGTPPPSKMGVVFQSAALLPWRTVLANIMLPATIQHADMDKARQRARELLDMLNLKNIESKYPWELSGGMQQRVSIARSLVLEPEVLFMDEPFGALDAMTREKLNLDLQDIHTRTGATIMFVTHNISEAVFLSDRIVAMAARPGRIADIIDVDLGRPRTQDSYVDEDFREIETRVRNSFDRAAALA</sequence>
<dbReference type="PANTHER" id="PTHR42788:SF13">
    <property type="entry name" value="ALIPHATIC SULFONATES IMPORT ATP-BINDING PROTEIN SSUB"/>
    <property type="match status" value="1"/>
</dbReference>
<dbReference type="SUPFAM" id="SSF52540">
    <property type="entry name" value="P-loop containing nucleoside triphosphate hydrolases"/>
    <property type="match status" value="1"/>
</dbReference>
<dbReference type="InterPro" id="IPR027417">
    <property type="entry name" value="P-loop_NTPase"/>
</dbReference>
<protein>
    <submittedName>
        <fullName evidence="5">ABC transporter ATP-binding protein</fullName>
    </submittedName>
</protein>
<name>A0ABM8GBB6_9MICO</name>